<sequence>MSNALILRTVYALNSNTGQFLSTGQILLTDGLGGTFWTDVFSSFIVYGGPIMNNLPSTINNFSTQIYFNNAYFGGLSSISTDMYFAISSLSTAISLTVQSNIGNLNGVSQTQLTAQLTSTTTGLGGLGWVSTSGVYGIVSTINSVGQVTPSTLSTIATSLQTDYGIYGLSSINTFNNSSFGGLGSIGYISSKTLSSVVQGLGSIGYISSQTLSSVIQSLGSIGYISSQTLSTVIQNLGSLGYVSSTGLTSTVTGLGTAGYVSIATLCNAINQGFSTMITMSTIVGLGTLGYVSTATLMSSIQAISIMKTSIRFDTTTSVTTINGNNYFGNVGQIIYISTFLKSSINYFGNTGTQITGKYISPYDMTFSTATIDFTPFSPYINSNSAITLDIFPTIAFTKLATGATNVAIIPISTFLQQGLTQYYNTTTTSFLYAGNTRVQLENGTLIDSSNVYNTPITLQVPPGTMSTFSQPFNVVHYMPSSINQAGFQNALHSNTLTPYFANTGSLFVSVQNYA</sequence>
<name>A0A6C0KQ88_9ZZZZ</name>
<reference evidence="1" key="1">
    <citation type="journal article" date="2020" name="Nature">
        <title>Giant virus diversity and host interactions through global metagenomics.</title>
        <authorList>
            <person name="Schulz F."/>
            <person name="Roux S."/>
            <person name="Paez-Espino D."/>
            <person name="Jungbluth S."/>
            <person name="Walsh D.A."/>
            <person name="Denef V.J."/>
            <person name="McMahon K.D."/>
            <person name="Konstantinidis K.T."/>
            <person name="Eloe-Fadrosh E.A."/>
            <person name="Kyrpides N.C."/>
            <person name="Woyke T."/>
        </authorList>
    </citation>
    <scope>NUCLEOTIDE SEQUENCE</scope>
    <source>
        <strain evidence="1">GVMAG-S-3300013006-138</strain>
    </source>
</reference>
<evidence type="ECO:0000313" key="1">
    <source>
        <dbReference type="EMBL" id="QHU18498.1"/>
    </source>
</evidence>
<organism evidence="1">
    <name type="scientific">viral metagenome</name>
    <dbReference type="NCBI Taxonomy" id="1070528"/>
    <lineage>
        <taxon>unclassified sequences</taxon>
        <taxon>metagenomes</taxon>
        <taxon>organismal metagenomes</taxon>
    </lineage>
</organism>
<dbReference type="AlphaFoldDB" id="A0A6C0KQ88"/>
<accession>A0A6C0KQ88</accession>
<protein>
    <submittedName>
        <fullName evidence="1">Uncharacterized protein</fullName>
    </submittedName>
</protein>
<dbReference type="EMBL" id="MN740935">
    <property type="protein sequence ID" value="QHU18498.1"/>
    <property type="molecule type" value="Genomic_DNA"/>
</dbReference>
<proteinExistence type="predicted"/>